<reference evidence="2 3" key="1">
    <citation type="submission" date="2021-04" db="EMBL/GenBank/DDBJ databases">
        <authorList>
            <person name="Pira H."/>
            <person name="Risdian C."/>
            <person name="Wink J."/>
        </authorList>
    </citation>
    <scope>NUCLEOTIDE SEQUENCE [LARGE SCALE GENOMIC DNA]</scope>
    <source>
        <strain evidence="2 3">WH53</strain>
    </source>
</reference>
<feature type="chain" id="PRO_5045327533" description="Porin" evidence="1">
    <location>
        <begin position="33"/>
        <end position="440"/>
    </location>
</feature>
<evidence type="ECO:0000313" key="2">
    <source>
        <dbReference type="EMBL" id="MBU2712077.1"/>
    </source>
</evidence>
<evidence type="ECO:0008006" key="4">
    <source>
        <dbReference type="Google" id="ProtNLM"/>
    </source>
</evidence>
<dbReference type="Proteomes" id="UP000690515">
    <property type="component" value="Unassembled WGS sequence"/>
</dbReference>
<dbReference type="RefSeq" id="WP_215820302.1">
    <property type="nucleotide sequence ID" value="NZ_JAGSOY010000030.1"/>
</dbReference>
<comment type="caution">
    <text evidence="2">The sequence shown here is derived from an EMBL/GenBank/DDBJ whole genome shotgun (WGS) entry which is preliminary data.</text>
</comment>
<feature type="signal peptide" evidence="1">
    <location>
        <begin position="1"/>
        <end position="32"/>
    </location>
</feature>
<dbReference type="EMBL" id="JAGSOY010000030">
    <property type="protein sequence ID" value="MBU2712077.1"/>
    <property type="molecule type" value="Genomic_DNA"/>
</dbReference>
<sequence>MMSNGSIISASLLSAIISLLCSGLYLSTAASAHEMDTLWDPEFGIELSYFPNTGYPEQENSNLSFCGQLKAQHTLAQASSPLRLDLFARYDAVDKKRTHWDIRELSWDYQPSDQWLLRAGILQQFWGVTESRHLLAVLNQTDLVENIDGEDKLGQPMLNLAYFYPSGAINGYVLPGFRERTFPGRKGRLRMPIKMGDAHFQSGAESKHIDWAIRWQQTLGQLDLGLFHFHGTSRDPWFELETPQPLLSTLSHTTRNNAYYSPKIRPVYDITDLTGLEAQYLWQSWAFKLELLSDSGIGPWDRNTAVTTGFEYTEVNAFNTGIDMGVLVEWLFDDRGDNAPIDRMSNGWFLGTRWTMNNFASTQALLGVIIDDNSKNWSLEVEHRLTPNLLLTIESRWFSQRQSMPKSGWDWLNTLNQDPSHKLSFLQQEDYLRAEISWYF</sequence>
<evidence type="ECO:0000313" key="3">
    <source>
        <dbReference type="Proteomes" id="UP000690515"/>
    </source>
</evidence>
<proteinExistence type="predicted"/>
<gene>
    <name evidence="2" type="ORF">KCG35_13480</name>
</gene>
<name>A0ABS5ZGG8_9GAMM</name>
<organism evidence="2 3">
    <name type="scientific">Zooshikella harenae</name>
    <dbReference type="NCBI Taxonomy" id="2827238"/>
    <lineage>
        <taxon>Bacteria</taxon>
        <taxon>Pseudomonadati</taxon>
        <taxon>Pseudomonadota</taxon>
        <taxon>Gammaproteobacteria</taxon>
        <taxon>Oceanospirillales</taxon>
        <taxon>Zooshikellaceae</taxon>
        <taxon>Zooshikella</taxon>
    </lineage>
</organism>
<keyword evidence="3" id="KW-1185">Reference proteome</keyword>
<protein>
    <recommendedName>
        <fullName evidence="4">Porin</fullName>
    </recommendedName>
</protein>
<keyword evidence="1" id="KW-0732">Signal</keyword>
<evidence type="ECO:0000256" key="1">
    <source>
        <dbReference type="SAM" id="SignalP"/>
    </source>
</evidence>
<accession>A0ABS5ZGG8</accession>